<accession>A0A0F5LD80</accession>
<feature type="region of interest" description="Disordered" evidence="1">
    <location>
        <begin position="28"/>
        <end position="74"/>
    </location>
</feature>
<reference evidence="2 3" key="1">
    <citation type="submission" date="2015-03" db="EMBL/GenBank/DDBJ databases">
        <authorList>
            <person name="Hassan Y.I."/>
            <person name="Lepp D."/>
            <person name="Zhou T."/>
        </authorList>
    </citation>
    <scope>NUCLEOTIDE SEQUENCE [LARGE SCALE GENOMIC DNA]</scope>
    <source>
        <strain evidence="2 3">GH2-10</strain>
    </source>
</reference>
<comment type="caution">
    <text evidence="2">The sequence shown here is derived from an EMBL/GenBank/DDBJ whole genome shotgun (WGS) entry which is preliminary data.</text>
</comment>
<name>A0A0F5LD80_9HYPH</name>
<dbReference type="PATRIC" id="fig|361041.3.peg.933"/>
<dbReference type="STRING" id="361041.VW35_07960"/>
<protein>
    <submittedName>
        <fullName evidence="2">Uncharacterized protein</fullName>
    </submittedName>
</protein>
<dbReference type="AlphaFoldDB" id="A0A0F5LD80"/>
<keyword evidence="3" id="KW-1185">Reference proteome</keyword>
<sequence>MVHFFGIFSPGALARSVADEAPAKASFFGGRSRDERDMTSMTQVEPDASLTIRPQNGAQALPENSLPSSLAALS</sequence>
<proteinExistence type="predicted"/>
<dbReference type="RefSeq" id="WP_046142385.1">
    <property type="nucleotide sequence ID" value="NZ_LAJG01000014.1"/>
</dbReference>
<dbReference type="Proteomes" id="UP000033514">
    <property type="component" value="Unassembled WGS sequence"/>
</dbReference>
<evidence type="ECO:0000256" key="1">
    <source>
        <dbReference type="SAM" id="MobiDB-lite"/>
    </source>
</evidence>
<evidence type="ECO:0000313" key="3">
    <source>
        <dbReference type="Proteomes" id="UP000033514"/>
    </source>
</evidence>
<evidence type="ECO:0000313" key="2">
    <source>
        <dbReference type="EMBL" id="KKB80323.1"/>
    </source>
</evidence>
<organism evidence="2 3">
    <name type="scientific">Devosia soli</name>
    <dbReference type="NCBI Taxonomy" id="361041"/>
    <lineage>
        <taxon>Bacteria</taxon>
        <taxon>Pseudomonadati</taxon>
        <taxon>Pseudomonadota</taxon>
        <taxon>Alphaproteobacteria</taxon>
        <taxon>Hyphomicrobiales</taxon>
        <taxon>Devosiaceae</taxon>
        <taxon>Devosia</taxon>
    </lineage>
</organism>
<gene>
    <name evidence="2" type="ORF">VW35_07960</name>
</gene>
<dbReference type="OrthoDB" id="7951175at2"/>
<dbReference type="EMBL" id="LAJG01000014">
    <property type="protein sequence ID" value="KKB80323.1"/>
    <property type="molecule type" value="Genomic_DNA"/>
</dbReference>